<organism evidence="1">
    <name type="scientific">Dyadobacter sp. 676</name>
    <dbReference type="NCBI Taxonomy" id="3088362"/>
    <lineage>
        <taxon>Bacteria</taxon>
        <taxon>Pseudomonadati</taxon>
        <taxon>Bacteroidota</taxon>
        <taxon>Cytophagia</taxon>
        <taxon>Cytophagales</taxon>
        <taxon>Spirosomataceae</taxon>
        <taxon>Dyadobacter</taxon>
    </lineage>
</organism>
<dbReference type="RefSeq" id="WP_353722860.1">
    <property type="nucleotide sequence ID" value="NZ_CP159289.1"/>
</dbReference>
<reference evidence="1" key="1">
    <citation type="submission" date="2024-06" db="EMBL/GenBank/DDBJ databases">
        <title>Sequencing and assembly of the genome of Dyadobacter sp. strain 676, a symbiont of Cyamopsis tetragonoloba.</title>
        <authorList>
            <person name="Guro P."/>
            <person name="Sazanova A."/>
            <person name="Kuznetsova I."/>
            <person name="Belimov A."/>
            <person name="Safronova V."/>
        </authorList>
    </citation>
    <scope>NUCLEOTIDE SEQUENCE</scope>
    <source>
        <strain evidence="1">676</strain>
    </source>
</reference>
<proteinExistence type="predicted"/>
<dbReference type="InterPro" id="IPR019853">
    <property type="entry name" value="GldB-like"/>
</dbReference>
<protein>
    <submittedName>
        <fullName evidence="1">Gliding motility protein</fullName>
    </submittedName>
</protein>
<dbReference type="Pfam" id="PF25594">
    <property type="entry name" value="GldB_lipo"/>
    <property type="match status" value="1"/>
</dbReference>
<accession>A0AAU8FUS7</accession>
<dbReference type="AlphaFoldDB" id="A0AAU8FUS7"/>
<name>A0AAU8FUS7_9BACT</name>
<evidence type="ECO:0000313" key="1">
    <source>
        <dbReference type="EMBL" id="XCH27609.1"/>
    </source>
</evidence>
<sequence>MCILFIAFLQFSCKTDQRKEADTSNIRFELVSKNLDEELFSCKSVEEVQKFLDSHPYLAQVYFTDAPVEPAKLAAHLFTILQNPDLQAFRAQLDSVIGDRKIRILNPLTDAFKQIKAYYPGFPVPEVQFIITGFTGSDLYISDSLIIVGLDYFGGPAARYRPNVYDYQLRRYQREYIVPSIVFFESNKYNRMNPDDKSLLSDMIGYGKGYEFVKQIMPQTPDSLIIGYSDSDLRKTYNSQTDIWAYFIASKLLYEKSDLKKRKFIDDRPFTTEIGNKVPGAIGRWVGWRIVSRFMVENPDVSLTELMEIDNAGRILQESGYKGQTDED</sequence>
<gene>
    <name evidence="1" type="ORF">ABV298_14920</name>
</gene>
<dbReference type="EMBL" id="CP159289">
    <property type="protein sequence ID" value="XCH27609.1"/>
    <property type="molecule type" value="Genomic_DNA"/>
</dbReference>